<accession>A0A2P5CX23</accession>
<gene>
    <name evidence="1" type="ORF">PanWU01x14_115470</name>
</gene>
<evidence type="ECO:0008006" key="3">
    <source>
        <dbReference type="Google" id="ProtNLM"/>
    </source>
</evidence>
<comment type="caution">
    <text evidence="1">The sequence shown here is derived from an EMBL/GenBank/DDBJ whole genome shotgun (WGS) entry which is preliminary data.</text>
</comment>
<dbReference type="EMBL" id="JXTB01000086">
    <property type="protein sequence ID" value="PON65535.1"/>
    <property type="molecule type" value="Genomic_DNA"/>
</dbReference>
<reference evidence="2" key="1">
    <citation type="submission" date="2016-06" db="EMBL/GenBank/DDBJ databases">
        <title>Parallel loss of symbiosis genes in relatives of nitrogen-fixing non-legume Parasponia.</title>
        <authorList>
            <person name="Van Velzen R."/>
            <person name="Holmer R."/>
            <person name="Bu F."/>
            <person name="Rutten L."/>
            <person name="Van Zeijl A."/>
            <person name="Liu W."/>
            <person name="Santuari L."/>
            <person name="Cao Q."/>
            <person name="Sharma T."/>
            <person name="Shen D."/>
            <person name="Roswanjaya Y."/>
            <person name="Wardhani T."/>
            <person name="Kalhor M.S."/>
            <person name="Jansen J."/>
            <person name="Van den Hoogen J."/>
            <person name="Gungor B."/>
            <person name="Hartog M."/>
            <person name="Hontelez J."/>
            <person name="Verver J."/>
            <person name="Yang W.-C."/>
            <person name="Schijlen E."/>
            <person name="Repin R."/>
            <person name="Schilthuizen M."/>
            <person name="Schranz E."/>
            <person name="Heidstra R."/>
            <person name="Miyata K."/>
            <person name="Fedorova E."/>
            <person name="Kohlen W."/>
            <person name="Bisseling T."/>
            <person name="Smit S."/>
            <person name="Geurts R."/>
        </authorList>
    </citation>
    <scope>NUCLEOTIDE SEQUENCE [LARGE SCALE GENOMIC DNA]</scope>
    <source>
        <strain evidence="2">cv. WU1-14</strain>
    </source>
</reference>
<dbReference type="OrthoDB" id="1139844at2759"/>
<name>A0A2P5CX23_PARAD</name>
<evidence type="ECO:0000313" key="1">
    <source>
        <dbReference type="EMBL" id="PON65535.1"/>
    </source>
</evidence>
<sequence length="99" mass="11197">MLEKTNPGTITYLETDEMGRFKYFFMSLGASIRGFRTACRPMLYVDGSFLETNCGGTMLAIAQDTNRQLYPVAFGVVDLENNDSWMYFIVKLKEAIGDV</sequence>
<organism evidence="1 2">
    <name type="scientific">Parasponia andersonii</name>
    <name type="common">Sponia andersonii</name>
    <dbReference type="NCBI Taxonomy" id="3476"/>
    <lineage>
        <taxon>Eukaryota</taxon>
        <taxon>Viridiplantae</taxon>
        <taxon>Streptophyta</taxon>
        <taxon>Embryophyta</taxon>
        <taxon>Tracheophyta</taxon>
        <taxon>Spermatophyta</taxon>
        <taxon>Magnoliopsida</taxon>
        <taxon>eudicotyledons</taxon>
        <taxon>Gunneridae</taxon>
        <taxon>Pentapetalae</taxon>
        <taxon>rosids</taxon>
        <taxon>fabids</taxon>
        <taxon>Rosales</taxon>
        <taxon>Cannabaceae</taxon>
        <taxon>Parasponia</taxon>
    </lineage>
</organism>
<feature type="non-terminal residue" evidence="1">
    <location>
        <position position="99"/>
    </location>
</feature>
<dbReference type="Proteomes" id="UP000237105">
    <property type="component" value="Unassembled WGS sequence"/>
</dbReference>
<dbReference type="PANTHER" id="PTHR31973">
    <property type="entry name" value="POLYPROTEIN, PUTATIVE-RELATED"/>
    <property type="match status" value="1"/>
</dbReference>
<protein>
    <recommendedName>
        <fullName evidence="3">MULE transposase domain-containing protein</fullName>
    </recommendedName>
</protein>
<keyword evidence="2" id="KW-1185">Reference proteome</keyword>
<dbReference type="STRING" id="3476.A0A2P5CX23"/>
<dbReference type="PANTHER" id="PTHR31973:SF187">
    <property type="entry name" value="MUTATOR TRANSPOSASE MUDRA PROTEIN"/>
    <property type="match status" value="1"/>
</dbReference>
<dbReference type="AlphaFoldDB" id="A0A2P5CX23"/>
<evidence type="ECO:0000313" key="2">
    <source>
        <dbReference type="Proteomes" id="UP000237105"/>
    </source>
</evidence>
<proteinExistence type="predicted"/>